<evidence type="ECO:0000256" key="1">
    <source>
        <dbReference type="ARBA" id="ARBA00008404"/>
    </source>
</evidence>
<feature type="transmembrane region" description="Helical" evidence="2">
    <location>
        <begin position="42"/>
        <end position="61"/>
    </location>
</feature>
<name>A0A077LTS4_9MICO</name>
<keyword evidence="2" id="KW-0472">Membrane</keyword>
<organism evidence="3 4">
    <name type="scientific">Nostocoides japonicum T1-X7</name>
    <dbReference type="NCBI Taxonomy" id="1194083"/>
    <lineage>
        <taxon>Bacteria</taxon>
        <taxon>Bacillati</taxon>
        <taxon>Actinomycetota</taxon>
        <taxon>Actinomycetes</taxon>
        <taxon>Micrococcales</taxon>
        <taxon>Intrasporangiaceae</taxon>
        <taxon>Nostocoides</taxon>
    </lineage>
</organism>
<dbReference type="PANTHER" id="PTHR34703">
    <property type="entry name" value="ANTIPORTER SUBUNIT MNHG2-RELATED"/>
    <property type="match status" value="1"/>
</dbReference>
<feature type="transmembrane region" description="Helical" evidence="2">
    <location>
        <begin position="12"/>
        <end position="30"/>
    </location>
</feature>
<dbReference type="NCBIfam" id="NF009314">
    <property type="entry name" value="PRK12674.1-2"/>
    <property type="match status" value="1"/>
</dbReference>
<evidence type="ECO:0000313" key="4">
    <source>
        <dbReference type="Proteomes" id="UP000035721"/>
    </source>
</evidence>
<keyword evidence="2" id="KW-0812">Transmembrane</keyword>
<feature type="transmembrane region" description="Helical" evidence="2">
    <location>
        <begin position="67"/>
        <end position="88"/>
    </location>
</feature>
<dbReference type="OrthoDB" id="3214257at2"/>
<dbReference type="NCBIfam" id="TIGR01300">
    <property type="entry name" value="CPA3_mnhG_phaG"/>
    <property type="match status" value="1"/>
</dbReference>
<evidence type="ECO:0000256" key="2">
    <source>
        <dbReference type="SAM" id="Phobius"/>
    </source>
</evidence>
<gene>
    <name evidence="3" type="ORF">BN12_160018</name>
</gene>
<dbReference type="AlphaFoldDB" id="A0A077LTS4"/>
<dbReference type="InterPro" id="IPR005133">
    <property type="entry name" value="PhaG_MnhG_YufB"/>
</dbReference>
<dbReference type="RefSeq" id="WP_048550154.1">
    <property type="nucleotide sequence ID" value="NZ_HF570958.1"/>
</dbReference>
<evidence type="ECO:0000313" key="3">
    <source>
        <dbReference type="EMBL" id="CCH77043.1"/>
    </source>
</evidence>
<protein>
    <submittedName>
        <fullName evidence="3">Monovalent cation/proton antiporter, MnhG/PhaG subunit</fullName>
    </submittedName>
</protein>
<dbReference type="Pfam" id="PF03334">
    <property type="entry name" value="PhaG_MnhG_YufB"/>
    <property type="match status" value="1"/>
</dbReference>
<comment type="caution">
    <text evidence="3">The sequence shown here is derived from an EMBL/GenBank/DDBJ whole genome shotgun (WGS) entry which is preliminary data.</text>
</comment>
<keyword evidence="4" id="KW-1185">Reference proteome</keyword>
<dbReference type="PANTHER" id="PTHR34703:SF1">
    <property type="entry name" value="ANTIPORTER SUBUNIT MNHG2-RELATED"/>
    <property type="match status" value="1"/>
</dbReference>
<dbReference type="GO" id="GO:0015385">
    <property type="term" value="F:sodium:proton antiporter activity"/>
    <property type="evidence" value="ECO:0007669"/>
    <property type="project" value="TreeGrafter"/>
</dbReference>
<reference evidence="3 4" key="1">
    <citation type="journal article" date="2013" name="ISME J.">
        <title>A metabolic model for members of the genus Tetrasphaera involved in enhanced biological phosphorus removal.</title>
        <authorList>
            <person name="Kristiansen R."/>
            <person name="Nguyen H.T.T."/>
            <person name="Saunders A.M."/>
            <person name="Nielsen J.L."/>
            <person name="Wimmer R."/>
            <person name="Le V.Q."/>
            <person name="McIlroy S.J."/>
            <person name="Petrovski S."/>
            <person name="Seviour R.J."/>
            <person name="Calteau A."/>
            <person name="Nielsen K.L."/>
            <person name="Nielsen P.H."/>
        </authorList>
    </citation>
    <scope>NUCLEOTIDE SEQUENCE [LARGE SCALE GENOMIC DNA]</scope>
    <source>
        <strain evidence="3 4">T1-X7</strain>
    </source>
</reference>
<dbReference type="Proteomes" id="UP000035721">
    <property type="component" value="Unassembled WGS sequence"/>
</dbReference>
<comment type="similarity">
    <text evidence="1">Belongs to the CPA3 antiporters (TC 2.A.63) subunit G family.</text>
</comment>
<dbReference type="STRING" id="1194083.BN12_160018"/>
<dbReference type="EMBL" id="CAJB01000068">
    <property type="protein sequence ID" value="CCH77043.1"/>
    <property type="molecule type" value="Genomic_DNA"/>
</dbReference>
<proteinExistence type="inferred from homology"/>
<sequence length="109" mass="11828">MTWPVVRDVVSSIFLLSGALLALVATVGIVRFDNLFSRMHAATKPQVLGVLLVLVGVAFRMRDPHAIGLIVLVGVFQLFTAPIGAHMLGRQAHRTGLREGDDRIVDESL</sequence>
<accession>A0A077LTS4</accession>
<keyword evidence="2" id="KW-1133">Transmembrane helix</keyword>